<evidence type="ECO:0000313" key="3">
    <source>
        <dbReference type="WBParaSite" id="BXY_1045500.1"/>
    </source>
</evidence>
<protein>
    <submittedName>
        <fullName evidence="3">Uncharacterized protein</fullName>
    </submittedName>
</protein>
<evidence type="ECO:0000313" key="2">
    <source>
        <dbReference type="Proteomes" id="UP000095284"/>
    </source>
</evidence>
<name>A0A1I7SBQ6_BURXY</name>
<sequence>MLFQVILLARRPLTLPENGGKQIGRKKADEQNGRRGRKGCRSATRVFVGPENGGHIAWAGPEGRAGPATPLTRPICQRQNQKREVEIVQNNVQYHRLYLMALNPPLYSNRKHTKARIKLNIELNSLKRILIRAKGAINPPPVSLSIEHVGRKGIAFSERSFNAASSSLFELIWR</sequence>
<dbReference type="AlphaFoldDB" id="A0A1I7SBQ6"/>
<organism evidence="2 3">
    <name type="scientific">Bursaphelenchus xylophilus</name>
    <name type="common">Pinewood nematode worm</name>
    <name type="synonym">Aphelenchoides xylophilus</name>
    <dbReference type="NCBI Taxonomy" id="6326"/>
    <lineage>
        <taxon>Eukaryota</taxon>
        <taxon>Metazoa</taxon>
        <taxon>Ecdysozoa</taxon>
        <taxon>Nematoda</taxon>
        <taxon>Chromadorea</taxon>
        <taxon>Rhabditida</taxon>
        <taxon>Tylenchina</taxon>
        <taxon>Tylenchomorpha</taxon>
        <taxon>Aphelenchoidea</taxon>
        <taxon>Aphelenchoididae</taxon>
        <taxon>Bursaphelenchus</taxon>
    </lineage>
</organism>
<proteinExistence type="predicted"/>
<dbReference type="Proteomes" id="UP000095284">
    <property type="component" value="Unplaced"/>
</dbReference>
<accession>A0A1I7SBQ6</accession>
<evidence type="ECO:0000256" key="1">
    <source>
        <dbReference type="SAM" id="MobiDB-lite"/>
    </source>
</evidence>
<dbReference type="WBParaSite" id="BXY_1045500.1">
    <property type="protein sequence ID" value="BXY_1045500.1"/>
    <property type="gene ID" value="BXY_1045500"/>
</dbReference>
<reference evidence="3" key="1">
    <citation type="submission" date="2016-11" db="UniProtKB">
        <authorList>
            <consortium name="WormBaseParasite"/>
        </authorList>
    </citation>
    <scope>IDENTIFICATION</scope>
</reference>
<feature type="region of interest" description="Disordered" evidence="1">
    <location>
        <begin position="16"/>
        <end position="40"/>
    </location>
</feature>